<sequence length="177" mass="19503">MGALSEAWGWIENRGLIAWDLGQDTTGAFLISRKGHQFLNDGLNWLKAVERLDVDLVPALERTARPQFLRGDFEIAAFAAMKEVEVQVRARSGLGTAPDEIGTKLMVKAFKPGGPLFREELEGGESTAQMNLFQGAIGLFKNPSSHRRVDFNDATEAAEIVLLADLLLRLLDKIEVP</sequence>
<dbReference type="AlphaFoldDB" id="A0A101JQZ0"/>
<proteinExistence type="predicted"/>
<dbReference type="Pfam" id="PF09509">
    <property type="entry name" value="Hypoth_Ymh"/>
    <property type="match status" value="1"/>
</dbReference>
<evidence type="ECO:0000313" key="3">
    <source>
        <dbReference type="Proteomes" id="UP000053244"/>
    </source>
</evidence>
<reference evidence="2 3" key="1">
    <citation type="submission" date="2015-10" db="EMBL/GenBank/DDBJ databases">
        <authorList>
            <person name="Gilbert D.G."/>
        </authorList>
    </citation>
    <scope>NUCLEOTIDE SEQUENCE [LARGE SCALE GENOMIC DNA]</scope>
    <source>
        <strain evidence="2 3">NRRL B-16712</strain>
    </source>
</reference>
<dbReference type="EMBL" id="LLZH01000212">
    <property type="protein sequence ID" value="KUL31410.1"/>
    <property type="molecule type" value="Genomic_DNA"/>
</dbReference>
<name>A0A101JQZ0_9ACTN</name>
<dbReference type="NCBIfam" id="TIGR02391">
    <property type="entry name" value="hypoth_ymh"/>
    <property type="match status" value="1"/>
</dbReference>
<keyword evidence="3" id="KW-1185">Reference proteome</keyword>
<evidence type="ECO:0000259" key="1">
    <source>
        <dbReference type="Pfam" id="PF09509"/>
    </source>
</evidence>
<dbReference type="Proteomes" id="UP000053244">
    <property type="component" value="Unassembled WGS sequence"/>
</dbReference>
<protein>
    <recommendedName>
        <fullName evidence="1">Conserved hypothetical protein CHP02391 domain-containing protein</fullName>
    </recommendedName>
</protein>
<organism evidence="2 3">
    <name type="scientific">Actinoplanes awajinensis subsp. mycoplanecinus</name>
    <dbReference type="NCBI Taxonomy" id="135947"/>
    <lineage>
        <taxon>Bacteria</taxon>
        <taxon>Bacillati</taxon>
        <taxon>Actinomycetota</taxon>
        <taxon>Actinomycetes</taxon>
        <taxon>Micromonosporales</taxon>
        <taxon>Micromonosporaceae</taxon>
        <taxon>Actinoplanes</taxon>
    </lineage>
</organism>
<comment type="caution">
    <text evidence="2">The sequence shown here is derived from an EMBL/GenBank/DDBJ whole genome shotgun (WGS) entry which is preliminary data.</text>
</comment>
<accession>A0A101JQZ0</accession>
<dbReference type="InterPro" id="IPR012654">
    <property type="entry name" value="CHP02391"/>
</dbReference>
<feature type="domain" description="Conserved hypothetical protein CHP02391" evidence="1">
    <location>
        <begin position="58"/>
        <end position="171"/>
    </location>
</feature>
<evidence type="ECO:0000313" key="2">
    <source>
        <dbReference type="EMBL" id="KUL31410.1"/>
    </source>
</evidence>
<gene>
    <name evidence="2" type="ORF">ADL15_21970</name>
</gene>